<evidence type="ECO:0000256" key="9">
    <source>
        <dbReference type="ARBA" id="ARBA00050776"/>
    </source>
</evidence>
<dbReference type="InterPro" id="IPR015422">
    <property type="entry name" value="PyrdxlP-dep_Trfase_small"/>
</dbReference>
<dbReference type="PANTHER" id="PTHR11601">
    <property type="entry name" value="CYSTEINE DESULFURYLASE FAMILY MEMBER"/>
    <property type="match status" value="1"/>
</dbReference>
<name>A0A1I7IM45_9FIRM</name>
<dbReference type="Pfam" id="PF00266">
    <property type="entry name" value="Aminotran_5"/>
    <property type="match status" value="2"/>
</dbReference>
<protein>
    <recommendedName>
        <fullName evidence="3">cysteine desulfurase</fullName>
        <ecNumber evidence="3">2.8.1.7</ecNumber>
    </recommendedName>
</protein>
<comment type="catalytic activity">
    <reaction evidence="9">
        <text>(sulfur carrier)-H + L-cysteine = (sulfur carrier)-SH + L-alanine</text>
        <dbReference type="Rhea" id="RHEA:43892"/>
        <dbReference type="Rhea" id="RHEA-COMP:14737"/>
        <dbReference type="Rhea" id="RHEA-COMP:14739"/>
        <dbReference type="ChEBI" id="CHEBI:29917"/>
        <dbReference type="ChEBI" id="CHEBI:35235"/>
        <dbReference type="ChEBI" id="CHEBI:57972"/>
        <dbReference type="ChEBI" id="CHEBI:64428"/>
        <dbReference type="EC" id="2.8.1.7"/>
    </reaction>
</comment>
<dbReference type="STRING" id="155865.SAMN05216515_1572"/>
<keyword evidence="5" id="KW-0479">Metal-binding</keyword>
<evidence type="ECO:0000256" key="2">
    <source>
        <dbReference type="ARBA" id="ARBA00006490"/>
    </source>
</evidence>
<dbReference type="Gene3D" id="3.90.1150.10">
    <property type="entry name" value="Aspartate Aminotransferase, domain 1"/>
    <property type="match status" value="2"/>
</dbReference>
<dbReference type="InterPro" id="IPR016454">
    <property type="entry name" value="Cysteine_dSase"/>
</dbReference>
<dbReference type="RefSeq" id="WP_177207494.1">
    <property type="nucleotide sequence ID" value="NZ_FOWF01000057.1"/>
</dbReference>
<evidence type="ECO:0000259" key="11">
    <source>
        <dbReference type="Pfam" id="PF00266"/>
    </source>
</evidence>
<dbReference type="SUPFAM" id="SSF53383">
    <property type="entry name" value="PLP-dependent transferases"/>
    <property type="match status" value="2"/>
</dbReference>
<evidence type="ECO:0000256" key="10">
    <source>
        <dbReference type="RuleBase" id="RU004504"/>
    </source>
</evidence>
<organism evidence="12 13">
    <name type="scientific">Eubacterium pyruvativorans</name>
    <dbReference type="NCBI Taxonomy" id="155865"/>
    <lineage>
        <taxon>Bacteria</taxon>
        <taxon>Bacillati</taxon>
        <taxon>Bacillota</taxon>
        <taxon>Clostridia</taxon>
        <taxon>Eubacteriales</taxon>
        <taxon>Eubacteriaceae</taxon>
        <taxon>Eubacterium</taxon>
    </lineage>
</organism>
<dbReference type="InterPro" id="IPR020578">
    <property type="entry name" value="Aminotrans_V_PyrdxlP_BS"/>
</dbReference>
<keyword evidence="7" id="KW-0408">Iron</keyword>
<keyword evidence="6" id="KW-0663">Pyridoxal phosphate</keyword>
<dbReference type="PANTHER" id="PTHR11601:SF34">
    <property type="entry name" value="CYSTEINE DESULFURASE"/>
    <property type="match status" value="1"/>
</dbReference>
<dbReference type="EMBL" id="FPBT01000055">
    <property type="protein sequence ID" value="SFU73987.1"/>
    <property type="molecule type" value="Genomic_DNA"/>
</dbReference>
<dbReference type="GO" id="GO:0031071">
    <property type="term" value="F:cysteine desulfurase activity"/>
    <property type="evidence" value="ECO:0007669"/>
    <property type="project" value="UniProtKB-EC"/>
</dbReference>
<evidence type="ECO:0000256" key="7">
    <source>
        <dbReference type="ARBA" id="ARBA00023004"/>
    </source>
</evidence>
<sequence>MTDKPLIYLDNSSTTRQADEVTDLIAEVGRVDFGNPSSLHDLGIRAEKRVTTARKIFADTIGVRPEEVFFNSGGTEGDNTVLYGAAHSRRHRGKKIITTRVEHPAVLEACKNLEKEGFRVTYLDVDEKCRLDMGQLAREIDDDTILISVMSVNNEVGTMMPVREIAEIAHSYGEPAGAWADAAAKPRDSFWTEKDNTHNPCQSGINVGAGSRYNMEMKPAQRGGRKDDHRILVHTDAVQAYGKADLRNLDVDFLTVSSHKVHGPMGVGAMYRRKNVNLPAFVVGGGQEKGMRSGTENVPGIAGFGEACRLTQKDFLDNIGRMSEVRNYLMEGIRDQIPDIRINSPEELAREPGVLEAGRGICSVLNVSFLGTRGEVILHTLEEDGIFVSTGSACSSNRKQTGSHVLRAMGLSPEAIEGAIRFSFCRYNTIQEMDYVLDHLKQAVARFRRLGQFRR</sequence>
<evidence type="ECO:0000256" key="1">
    <source>
        <dbReference type="ARBA" id="ARBA00001933"/>
    </source>
</evidence>
<evidence type="ECO:0000256" key="4">
    <source>
        <dbReference type="ARBA" id="ARBA00022679"/>
    </source>
</evidence>
<dbReference type="GO" id="GO:0046872">
    <property type="term" value="F:metal ion binding"/>
    <property type="evidence" value="ECO:0007669"/>
    <property type="project" value="UniProtKB-KW"/>
</dbReference>
<evidence type="ECO:0000256" key="8">
    <source>
        <dbReference type="ARBA" id="ARBA00023014"/>
    </source>
</evidence>
<evidence type="ECO:0000313" key="13">
    <source>
        <dbReference type="Proteomes" id="UP000198817"/>
    </source>
</evidence>
<dbReference type="PROSITE" id="PS00595">
    <property type="entry name" value="AA_TRANSFER_CLASS_5"/>
    <property type="match status" value="1"/>
</dbReference>
<feature type="domain" description="Aminotransferase class V" evidence="11">
    <location>
        <begin position="229"/>
        <end position="435"/>
    </location>
</feature>
<accession>A0A1I7IM45</accession>
<evidence type="ECO:0000256" key="3">
    <source>
        <dbReference type="ARBA" id="ARBA00012239"/>
    </source>
</evidence>
<reference evidence="12 13" key="1">
    <citation type="submission" date="2016-10" db="EMBL/GenBank/DDBJ databases">
        <authorList>
            <person name="de Groot N.N."/>
        </authorList>
    </citation>
    <scope>NUCLEOTIDE SEQUENCE [LARGE SCALE GENOMIC DNA]</scope>
    <source>
        <strain evidence="12 13">KHGC13</strain>
    </source>
</reference>
<dbReference type="InterPro" id="IPR015424">
    <property type="entry name" value="PyrdxlP-dep_Trfase"/>
</dbReference>
<keyword evidence="13" id="KW-1185">Reference proteome</keyword>
<comment type="similarity">
    <text evidence="2">Belongs to the class-V pyridoxal-phosphate-dependent aminotransferase family. NifS/IscS subfamily.</text>
</comment>
<evidence type="ECO:0000313" key="12">
    <source>
        <dbReference type="EMBL" id="SFU73987.1"/>
    </source>
</evidence>
<dbReference type="GO" id="GO:0051536">
    <property type="term" value="F:iron-sulfur cluster binding"/>
    <property type="evidence" value="ECO:0007669"/>
    <property type="project" value="UniProtKB-KW"/>
</dbReference>
<evidence type="ECO:0000256" key="6">
    <source>
        <dbReference type="ARBA" id="ARBA00022898"/>
    </source>
</evidence>
<evidence type="ECO:0000256" key="5">
    <source>
        <dbReference type="ARBA" id="ARBA00022723"/>
    </source>
</evidence>
<dbReference type="InterPro" id="IPR015421">
    <property type="entry name" value="PyrdxlP-dep_Trfase_major"/>
</dbReference>
<comment type="cofactor">
    <cofactor evidence="1 10">
        <name>pyridoxal 5'-phosphate</name>
        <dbReference type="ChEBI" id="CHEBI:597326"/>
    </cofactor>
</comment>
<keyword evidence="8" id="KW-0411">Iron-sulfur</keyword>
<dbReference type="InterPro" id="IPR000192">
    <property type="entry name" value="Aminotrans_V_dom"/>
</dbReference>
<dbReference type="PIRSF" id="PIRSF005572">
    <property type="entry name" value="NifS"/>
    <property type="match status" value="1"/>
</dbReference>
<keyword evidence="4" id="KW-0808">Transferase</keyword>
<feature type="domain" description="Aminotransferase class V" evidence="11">
    <location>
        <begin position="7"/>
        <end position="173"/>
    </location>
</feature>
<dbReference type="Gene3D" id="1.10.260.50">
    <property type="match status" value="1"/>
</dbReference>
<dbReference type="AlphaFoldDB" id="A0A1I7IM45"/>
<proteinExistence type="inferred from homology"/>
<dbReference type="Gene3D" id="3.40.640.10">
    <property type="entry name" value="Type I PLP-dependent aspartate aminotransferase-like (Major domain)"/>
    <property type="match status" value="2"/>
</dbReference>
<gene>
    <name evidence="12" type="ORF">SAMN05216508_1552</name>
</gene>
<dbReference type="Proteomes" id="UP000198817">
    <property type="component" value="Unassembled WGS sequence"/>
</dbReference>
<dbReference type="EC" id="2.8.1.7" evidence="3"/>